<dbReference type="PANTHER" id="PTHR10744:SF9">
    <property type="entry name" value="40S RIBOSOMAL PROTEIN S11-RELATED"/>
    <property type="match status" value="1"/>
</dbReference>
<dbReference type="PROSITE" id="PS00056">
    <property type="entry name" value="RIBOSOMAL_S17"/>
    <property type="match status" value="1"/>
</dbReference>
<dbReference type="InterPro" id="IPR019979">
    <property type="entry name" value="Ribosomal_uS17_CS"/>
</dbReference>
<evidence type="ECO:0000256" key="4">
    <source>
        <dbReference type="NCBIfam" id="TIGR03630"/>
    </source>
</evidence>
<gene>
    <name evidence="6" type="ORF">BXU00_02745</name>
</gene>
<dbReference type="Gene3D" id="2.40.50.1000">
    <property type="match status" value="1"/>
</dbReference>
<dbReference type="InterPro" id="IPR000266">
    <property type="entry name" value="Ribosomal_uS17"/>
</dbReference>
<keyword evidence="2 5" id="KW-0689">Ribosomal protein</keyword>
<evidence type="ECO:0000256" key="3">
    <source>
        <dbReference type="ARBA" id="ARBA00023274"/>
    </source>
</evidence>
<evidence type="ECO:0000256" key="2">
    <source>
        <dbReference type="ARBA" id="ARBA00022980"/>
    </source>
</evidence>
<accession>A0A397WME2</accession>
<dbReference type="InterPro" id="IPR012340">
    <property type="entry name" value="NA-bd_OB-fold"/>
</dbReference>
<dbReference type="Proteomes" id="UP000266622">
    <property type="component" value="Unassembled WGS sequence"/>
</dbReference>
<dbReference type="InterPro" id="IPR028333">
    <property type="entry name" value="Ribosomal_uS17_arc/euk"/>
</dbReference>
<dbReference type="GO" id="GO:0006412">
    <property type="term" value="P:translation"/>
    <property type="evidence" value="ECO:0007669"/>
    <property type="project" value="UniProtKB-UniRule"/>
</dbReference>
<dbReference type="Pfam" id="PF00366">
    <property type="entry name" value="Ribosomal_S17"/>
    <property type="match status" value="1"/>
</dbReference>
<name>A0A397WME2_9ARCH</name>
<evidence type="ECO:0000313" key="6">
    <source>
        <dbReference type="EMBL" id="RIB35254.1"/>
    </source>
</evidence>
<dbReference type="NCBIfam" id="TIGR03630">
    <property type="entry name" value="uS17_arch"/>
    <property type="match status" value="1"/>
</dbReference>
<protein>
    <recommendedName>
        <fullName evidence="4">30S ribosomal protein S17</fullName>
    </recommendedName>
</protein>
<dbReference type="GO" id="GO:0003735">
    <property type="term" value="F:structural constituent of ribosome"/>
    <property type="evidence" value="ECO:0007669"/>
    <property type="project" value="UniProtKB-UniRule"/>
</dbReference>
<dbReference type="NCBIfam" id="NF006345">
    <property type="entry name" value="PRK08572.1"/>
    <property type="match status" value="1"/>
</dbReference>
<organism evidence="6 7">
    <name type="scientific">Candidatus Nanoclepta minutus</name>
    <dbReference type="NCBI Taxonomy" id="1940235"/>
    <lineage>
        <taxon>Archaea</taxon>
        <taxon>Nanobdellota</taxon>
        <taxon>Candidatus Nanoclepta</taxon>
    </lineage>
</organism>
<dbReference type="GO" id="GO:0022627">
    <property type="term" value="C:cytosolic small ribosomal subunit"/>
    <property type="evidence" value="ECO:0007669"/>
    <property type="project" value="UniProtKB-UniRule"/>
</dbReference>
<dbReference type="PANTHER" id="PTHR10744">
    <property type="entry name" value="40S RIBOSOMAL PROTEIN S11 FAMILY MEMBER"/>
    <property type="match status" value="1"/>
</dbReference>
<dbReference type="AlphaFoldDB" id="A0A397WME2"/>
<sequence>MTYVKNIGIEDIAPPERTCNEEKCPWHGKVRIHGFIFEGKVLKYSRKIAKVEIERYVYLTKYERYEKRISRILAYVPECLSNIKPGDNVIIGETRPLSKTVHFVVLSKK</sequence>
<evidence type="ECO:0000256" key="1">
    <source>
        <dbReference type="ARBA" id="ARBA00010254"/>
    </source>
</evidence>
<comment type="similarity">
    <text evidence="1 5">Belongs to the universal ribosomal protein uS17 family.</text>
</comment>
<dbReference type="CDD" id="cd00364">
    <property type="entry name" value="Ribosomal_uS17"/>
    <property type="match status" value="1"/>
</dbReference>
<evidence type="ECO:0000313" key="7">
    <source>
        <dbReference type="Proteomes" id="UP000266622"/>
    </source>
</evidence>
<dbReference type="PRINTS" id="PR00973">
    <property type="entry name" value="RIBOSOMALS17"/>
</dbReference>
<comment type="caution">
    <text evidence="6">The sequence shown here is derived from an EMBL/GenBank/DDBJ whole genome shotgun (WGS) entry which is preliminary data.</text>
</comment>
<dbReference type="EMBL" id="MWMI01000004">
    <property type="protein sequence ID" value="RIB35254.1"/>
    <property type="molecule type" value="Genomic_DNA"/>
</dbReference>
<dbReference type="SUPFAM" id="SSF50249">
    <property type="entry name" value="Nucleic acid-binding proteins"/>
    <property type="match status" value="1"/>
</dbReference>
<proteinExistence type="inferred from homology"/>
<reference evidence="6 7" key="1">
    <citation type="journal article" date="2018" name="Syst. Appl. Microbiol.">
        <title>A new symbiotic nanoarchaeote (Candidatus Nanoclepta minutus) and its host (Zestosphaera tikiterensis gen. nov., sp. nov.) from a New Zealand hot spring.</title>
        <authorList>
            <person name="St John E."/>
            <person name="Liu Y."/>
            <person name="Podar M."/>
            <person name="Stott M.B."/>
            <person name="Meneghin J."/>
            <person name="Chen Z."/>
            <person name="Lagutin K."/>
            <person name="Mitchell K."/>
            <person name="Reysenbach A.L."/>
        </authorList>
    </citation>
    <scope>NUCLEOTIDE SEQUENCE [LARGE SCALE GENOMIC DNA]</scope>
    <source>
        <strain evidence="6">NZ3</strain>
    </source>
</reference>
<keyword evidence="3 5" id="KW-0687">Ribonucleoprotein</keyword>
<evidence type="ECO:0000256" key="5">
    <source>
        <dbReference type="RuleBase" id="RU003872"/>
    </source>
</evidence>